<dbReference type="AlphaFoldDB" id="A0A9P8A8S6"/>
<protein>
    <recommendedName>
        <fullName evidence="5">GH16 domain-containing protein</fullName>
    </recommendedName>
</protein>
<dbReference type="SUPFAM" id="SSF49899">
    <property type="entry name" value="Concanavalin A-like lectins/glucanases"/>
    <property type="match status" value="1"/>
</dbReference>
<dbReference type="InterPro" id="IPR013320">
    <property type="entry name" value="ConA-like_dom_sf"/>
</dbReference>
<keyword evidence="3" id="KW-0326">Glycosidase</keyword>
<dbReference type="Proteomes" id="UP000717515">
    <property type="component" value="Unassembled WGS sequence"/>
</dbReference>
<evidence type="ECO:0000313" key="6">
    <source>
        <dbReference type="EMBL" id="KAG9324419.1"/>
    </source>
</evidence>
<reference evidence="6" key="1">
    <citation type="submission" date="2021-07" db="EMBL/GenBank/DDBJ databases">
        <title>Draft genome of Mortierella alpina, strain LL118, isolated from an aspen leaf litter sample.</title>
        <authorList>
            <person name="Yang S."/>
            <person name="Vinatzer B.A."/>
        </authorList>
    </citation>
    <scope>NUCLEOTIDE SEQUENCE</scope>
    <source>
        <strain evidence="6">LL118</strain>
    </source>
</reference>
<keyword evidence="4" id="KW-0812">Transmembrane</keyword>
<feature type="transmembrane region" description="Helical" evidence="4">
    <location>
        <begin position="12"/>
        <end position="31"/>
    </location>
</feature>
<accession>A0A9P8A8S6</accession>
<evidence type="ECO:0000256" key="2">
    <source>
        <dbReference type="ARBA" id="ARBA00022801"/>
    </source>
</evidence>
<dbReference type="Pfam" id="PF00722">
    <property type="entry name" value="Glyco_hydro_16"/>
    <property type="match status" value="1"/>
</dbReference>
<evidence type="ECO:0000256" key="1">
    <source>
        <dbReference type="ARBA" id="ARBA00022729"/>
    </source>
</evidence>
<dbReference type="GO" id="GO:0009277">
    <property type="term" value="C:fungal-type cell wall"/>
    <property type="evidence" value="ECO:0007669"/>
    <property type="project" value="TreeGrafter"/>
</dbReference>
<dbReference type="PROSITE" id="PS51762">
    <property type="entry name" value="GH16_2"/>
    <property type="match status" value="1"/>
</dbReference>
<evidence type="ECO:0000256" key="3">
    <source>
        <dbReference type="ARBA" id="ARBA00023295"/>
    </source>
</evidence>
<keyword evidence="1" id="KW-0732">Signal</keyword>
<keyword evidence="4" id="KW-0472">Membrane</keyword>
<name>A0A9P8A8S6_MORAP</name>
<comment type="caution">
    <text evidence="6">The sequence shown here is derived from an EMBL/GenBank/DDBJ whole genome shotgun (WGS) entry which is preliminary data.</text>
</comment>
<dbReference type="PANTHER" id="PTHR10963:SF22">
    <property type="entry name" value="GLYCOSIDASE CRH2-RELATED"/>
    <property type="match status" value="1"/>
</dbReference>
<dbReference type="PANTHER" id="PTHR10963">
    <property type="entry name" value="GLYCOSYL HYDROLASE-RELATED"/>
    <property type="match status" value="1"/>
</dbReference>
<sequence>MDQPSSLPMTNVLMLSSILLVFLCFLVQLSYENYANILHLHHAHSHQHQHYRHSQSPLLSPLSPEVDAKGCQHYKGGTSNCPPEAPCCKSGWCSNAESFCALALGCQPENSFDDNTCLPPPQCTSFTENFDGPESVIAMANFSGNPMDAAWTSDFLPNHARIEDGQLVLTLGKGHSLNKFGEVPGFGATISSTRWMLYGTVSARIRSGSPSGGIVSSFIFRSFLTGDEIDFEWVGLQPNEVQSNYYWHTPATMDPKDIDYSHSRRKDLSVDLSQEYQTYTIEWLPDSLTWFINGEAVRTLLRSDVNGTQYPSSPSQIQFSIWDGGLGEVETREWAGGPTDWETRESYEMFVDWVDVKCHSPVDPNTTPWPPRDQGFQGFVNPLERDLSSPMAKEALVLGENAPTFSMLNEGGLHWGRYGGGGKNLVEGKYPIPSRANDASRTRPPFSSWMNAQAAWTVSEGVMMVLLYTIL</sequence>
<dbReference type="InterPro" id="IPR000757">
    <property type="entry name" value="Beta-glucanase-like"/>
</dbReference>
<keyword evidence="2" id="KW-0378">Hydrolase</keyword>
<feature type="domain" description="GH16" evidence="5">
    <location>
        <begin position="113"/>
        <end position="362"/>
    </location>
</feature>
<organism evidence="6 7">
    <name type="scientific">Mortierella alpina</name>
    <name type="common">Oleaginous fungus</name>
    <name type="synonym">Mortierella renispora</name>
    <dbReference type="NCBI Taxonomy" id="64518"/>
    <lineage>
        <taxon>Eukaryota</taxon>
        <taxon>Fungi</taxon>
        <taxon>Fungi incertae sedis</taxon>
        <taxon>Mucoromycota</taxon>
        <taxon>Mortierellomycotina</taxon>
        <taxon>Mortierellomycetes</taxon>
        <taxon>Mortierellales</taxon>
        <taxon>Mortierellaceae</taxon>
        <taxon>Mortierella</taxon>
    </lineage>
</organism>
<dbReference type="GO" id="GO:0004553">
    <property type="term" value="F:hydrolase activity, hydrolyzing O-glycosyl compounds"/>
    <property type="evidence" value="ECO:0007669"/>
    <property type="project" value="InterPro"/>
</dbReference>
<proteinExistence type="predicted"/>
<dbReference type="InterPro" id="IPR050546">
    <property type="entry name" value="Glycosyl_Hydrlase_16"/>
</dbReference>
<dbReference type="GO" id="GO:0031505">
    <property type="term" value="P:fungal-type cell wall organization"/>
    <property type="evidence" value="ECO:0007669"/>
    <property type="project" value="TreeGrafter"/>
</dbReference>
<gene>
    <name evidence="6" type="ORF">KVV02_004439</name>
</gene>
<evidence type="ECO:0000256" key="4">
    <source>
        <dbReference type="SAM" id="Phobius"/>
    </source>
</evidence>
<dbReference type="EMBL" id="JAIFTL010000067">
    <property type="protein sequence ID" value="KAG9324419.1"/>
    <property type="molecule type" value="Genomic_DNA"/>
</dbReference>
<dbReference type="GO" id="GO:0005975">
    <property type="term" value="P:carbohydrate metabolic process"/>
    <property type="evidence" value="ECO:0007669"/>
    <property type="project" value="InterPro"/>
</dbReference>
<evidence type="ECO:0000259" key="5">
    <source>
        <dbReference type="PROSITE" id="PS51762"/>
    </source>
</evidence>
<evidence type="ECO:0000313" key="7">
    <source>
        <dbReference type="Proteomes" id="UP000717515"/>
    </source>
</evidence>
<keyword evidence="4" id="KW-1133">Transmembrane helix</keyword>
<dbReference type="GO" id="GO:0016757">
    <property type="term" value="F:glycosyltransferase activity"/>
    <property type="evidence" value="ECO:0007669"/>
    <property type="project" value="TreeGrafter"/>
</dbReference>
<dbReference type="Gene3D" id="2.60.120.200">
    <property type="match status" value="1"/>
</dbReference>